<name>A0A9J6FJ01_HAELO</name>
<evidence type="ECO:0000313" key="6">
    <source>
        <dbReference type="Proteomes" id="UP000821853"/>
    </source>
</evidence>
<dbReference type="EMBL" id="JABSTR010000001">
    <property type="protein sequence ID" value="KAH9361860.1"/>
    <property type="molecule type" value="Genomic_DNA"/>
</dbReference>
<dbReference type="AlphaFoldDB" id="A0A9J6FJ01"/>
<organism evidence="5 6">
    <name type="scientific">Haemaphysalis longicornis</name>
    <name type="common">Bush tick</name>
    <dbReference type="NCBI Taxonomy" id="44386"/>
    <lineage>
        <taxon>Eukaryota</taxon>
        <taxon>Metazoa</taxon>
        <taxon>Ecdysozoa</taxon>
        <taxon>Arthropoda</taxon>
        <taxon>Chelicerata</taxon>
        <taxon>Arachnida</taxon>
        <taxon>Acari</taxon>
        <taxon>Parasitiformes</taxon>
        <taxon>Ixodida</taxon>
        <taxon>Ixodoidea</taxon>
        <taxon>Ixodidae</taxon>
        <taxon>Haemaphysalinae</taxon>
        <taxon>Haemaphysalis</taxon>
    </lineage>
</organism>
<evidence type="ECO:0000313" key="5">
    <source>
        <dbReference type="EMBL" id="KAH9361860.1"/>
    </source>
</evidence>
<sequence>MSATHRSQRSEKIHQCKEDELEKGPERRMTLAHFVRLQRTHVKSASLWRLKARLISPARWASSASDHFPPAFSPVFGGIQDHLDRVAVVDAIGSHSYGKLLGFSQQIQKQISRLASSREQMRISYLCPSDIRYVATQWACWLGGNVAVPLYHQHPDSMLEYYIKDSHTSIVLTTREYKERIVKLAEHLSLPAIVIDEPDIDKAEEIEDGNWESLKEQDALMMYTSGTTGPPKGVVLSYNNMHFQAAQIRKAWQWTPEDVMLHALPLHHTHGIISGLLTPLYSRAACFMLPKFSAAEVWKHLLHLDKSKPAVSVFMAVPTMYVKLIEHYEQHLRHRPETAPEVVRDTFARNIRFVISGSASLPQPIFEKFQDITGMTILERYGMTEVGVPLSNLLHGKRHPGAVGYPTAGVEVCIAETDGSALGYKPLVLGTAEGSKYLEGAQNASGELLIRGPNVFKYYWNRPQVTRDSFTKDGWFKTGDSAACTDGVYKILGRTSADIIKTGGYKVSALDVERHLLAHPAIKECTVVGAPDATWGERVAAVVVLNEPSATLELEELRSWCKERMAPYSVPSILLCVPALERNFLGKVNKKELVKKTWPAPQQ</sequence>
<dbReference type="Proteomes" id="UP000821853">
    <property type="component" value="Chromosome 1"/>
</dbReference>
<evidence type="ECO:0000259" key="4">
    <source>
        <dbReference type="Pfam" id="PF13193"/>
    </source>
</evidence>
<dbReference type="GO" id="GO:0031956">
    <property type="term" value="F:medium-chain fatty acid-CoA ligase activity"/>
    <property type="evidence" value="ECO:0007669"/>
    <property type="project" value="TreeGrafter"/>
</dbReference>
<evidence type="ECO:0008006" key="7">
    <source>
        <dbReference type="Google" id="ProtNLM"/>
    </source>
</evidence>
<protein>
    <recommendedName>
        <fullName evidence="7">Acyl-coa synthetase</fullName>
    </recommendedName>
</protein>
<dbReference type="SUPFAM" id="SSF56801">
    <property type="entry name" value="Acetyl-CoA synthetase-like"/>
    <property type="match status" value="1"/>
</dbReference>
<evidence type="ECO:0000256" key="2">
    <source>
        <dbReference type="SAM" id="MobiDB-lite"/>
    </source>
</evidence>
<feature type="domain" description="AMP-binding enzyme C-terminal" evidence="4">
    <location>
        <begin position="512"/>
        <end position="587"/>
    </location>
</feature>
<dbReference type="Pfam" id="PF13193">
    <property type="entry name" value="AMP-binding_C"/>
    <property type="match status" value="1"/>
</dbReference>
<dbReference type="VEuPathDB" id="VectorBase:HLOH_051673"/>
<keyword evidence="6" id="KW-1185">Reference proteome</keyword>
<dbReference type="Pfam" id="PF00501">
    <property type="entry name" value="AMP-binding"/>
    <property type="match status" value="1"/>
</dbReference>
<dbReference type="OrthoDB" id="2962993at2759"/>
<proteinExistence type="inferred from homology"/>
<evidence type="ECO:0000259" key="3">
    <source>
        <dbReference type="Pfam" id="PF00501"/>
    </source>
</evidence>
<dbReference type="OMA" id="IYEYYGM"/>
<dbReference type="PROSITE" id="PS00455">
    <property type="entry name" value="AMP_BINDING"/>
    <property type="match status" value="1"/>
</dbReference>
<dbReference type="InterPro" id="IPR020845">
    <property type="entry name" value="AMP-binding_CS"/>
</dbReference>
<feature type="region of interest" description="Disordered" evidence="2">
    <location>
        <begin position="1"/>
        <end position="24"/>
    </location>
</feature>
<comment type="similarity">
    <text evidence="1">Belongs to the ATP-dependent AMP-binding enzyme family.</text>
</comment>
<feature type="compositionally biased region" description="Basic and acidic residues" evidence="2">
    <location>
        <begin position="8"/>
        <end position="24"/>
    </location>
</feature>
<dbReference type="Gene3D" id="3.30.300.30">
    <property type="match status" value="1"/>
</dbReference>
<feature type="domain" description="AMP-dependent synthetase/ligase" evidence="3">
    <location>
        <begin position="81"/>
        <end position="460"/>
    </location>
</feature>
<dbReference type="GO" id="GO:0006631">
    <property type="term" value="P:fatty acid metabolic process"/>
    <property type="evidence" value="ECO:0007669"/>
    <property type="project" value="TreeGrafter"/>
</dbReference>
<dbReference type="InterPro" id="IPR000873">
    <property type="entry name" value="AMP-dep_synth/lig_dom"/>
</dbReference>
<dbReference type="InterPro" id="IPR045851">
    <property type="entry name" value="AMP-bd_C_sf"/>
</dbReference>
<evidence type="ECO:0000256" key="1">
    <source>
        <dbReference type="ARBA" id="ARBA00006432"/>
    </source>
</evidence>
<accession>A0A9J6FJ01</accession>
<reference evidence="5 6" key="1">
    <citation type="journal article" date="2020" name="Cell">
        <title>Large-Scale Comparative Analyses of Tick Genomes Elucidate Their Genetic Diversity and Vector Capacities.</title>
        <authorList>
            <consortium name="Tick Genome and Microbiome Consortium (TIGMIC)"/>
            <person name="Jia N."/>
            <person name="Wang J."/>
            <person name="Shi W."/>
            <person name="Du L."/>
            <person name="Sun Y."/>
            <person name="Zhan W."/>
            <person name="Jiang J.F."/>
            <person name="Wang Q."/>
            <person name="Zhang B."/>
            <person name="Ji P."/>
            <person name="Bell-Sakyi L."/>
            <person name="Cui X.M."/>
            <person name="Yuan T.T."/>
            <person name="Jiang B.G."/>
            <person name="Yang W.F."/>
            <person name="Lam T.T."/>
            <person name="Chang Q.C."/>
            <person name="Ding S.J."/>
            <person name="Wang X.J."/>
            <person name="Zhu J.G."/>
            <person name="Ruan X.D."/>
            <person name="Zhao L."/>
            <person name="Wei J.T."/>
            <person name="Ye R.Z."/>
            <person name="Que T.C."/>
            <person name="Du C.H."/>
            <person name="Zhou Y.H."/>
            <person name="Cheng J.X."/>
            <person name="Dai P.F."/>
            <person name="Guo W.B."/>
            <person name="Han X.H."/>
            <person name="Huang E.J."/>
            <person name="Li L.F."/>
            <person name="Wei W."/>
            <person name="Gao Y.C."/>
            <person name="Liu J.Z."/>
            <person name="Shao H.Z."/>
            <person name="Wang X."/>
            <person name="Wang C.C."/>
            <person name="Yang T.C."/>
            <person name="Huo Q.B."/>
            <person name="Li W."/>
            <person name="Chen H.Y."/>
            <person name="Chen S.E."/>
            <person name="Zhou L.G."/>
            <person name="Ni X.B."/>
            <person name="Tian J.H."/>
            <person name="Sheng Y."/>
            <person name="Liu T."/>
            <person name="Pan Y.S."/>
            <person name="Xia L.Y."/>
            <person name="Li J."/>
            <person name="Zhao F."/>
            <person name="Cao W.C."/>
        </authorList>
    </citation>
    <scope>NUCLEOTIDE SEQUENCE [LARGE SCALE GENOMIC DNA]</scope>
    <source>
        <strain evidence="5">HaeL-2018</strain>
    </source>
</reference>
<dbReference type="Gene3D" id="3.40.50.12780">
    <property type="entry name" value="N-terminal domain of ligase-like"/>
    <property type="match status" value="1"/>
</dbReference>
<dbReference type="InterPro" id="IPR042099">
    <property type="entry name" value="ANL_N_sf"/>
</dbReference>
<dbReference type="InterPro" id="IPR025110">
    <property type="entry name" value="AMP-bd_C"/>
</dbReference>
<dbReference type="CDD" id="cd05941">
    <property type="entry name" value="MCS"/>
    <property type="match status" value="1"/>
</dbReference>
<dbReference type="PANTHER" id="PTHR43201:SF8">
    <property type="entry name" value="ACYL-COA SYNTHETASE FAMILY MEMBER 3"/>
    <property type="match status" value="1"/>
</dbReference>
<gene>
    <name evidence="5" type="ORF">HPB48_003731</name>
</gene>
<dbReference type="PANTHER" id="PTHR43201">
    <property type="entry name" value="ACYL-COA SYNTHETASE"/>
    <property type="match status" value="1"/>
</dbReference>
<comment type="caution">
    <text evidence="5">The sequence shown here is derived from an EMBL/GenBank/DDBJ whole genome shotgun (WGS) entry which is preliminary data.</text>
</comment>